<accession>A0A4Z2IXV4</accession>
<gene>
    <name evidence="2" type="ORF">EYF80_006947</name>
</gene>
<name>A0A4Z2IXV4_9TELE</name>
<keyword evidence="3" id="KW-1185">Reference proteome</keyword>
<sequence length="191" mass="20192">MSLVSAPTAPTAPTSVLVLDPFPLCGPIEGAMRSWCRLPVHWQLGPRKGNDADLGFSEPGENILQQPHEPSANGFMPTPSPAVYMTDKSRSVCILCVRKVGKVSRLHGSSDIQSGLQRDQTSPPLAPTDPPRNERRPPPTGDGLVRHRLGALGSQLLSQANTGPARQTSHLCEGTSGPPRLAGPPSACLSD</sequence>
<evidence type="ECO:0000313" key="3">
    <source>
        <dbReference type="Proteomes" id="UP000314294"/>
    </source>
</evidence>
<comment type="caution">
    <text evidence="2">The sequence shown here is derived from an EMBL/GenBank/DDBJ whole genome shotgun (WGS) entry which is preliminary data.</text>
</comment>
<reference evidence="2 3" key="1">
    <citation type="submission" date="2019-03" db="EMBL/GenBank/DDBJ databases">
        <title>First draft genome of Liparis tanakae, snailfish: a comprehensive survey of snailfish specific genes.</title>
        <authorList>
            <person name="Kim W."/>
            <person name="Song I."/>
            <person name="Jeong J.-H."/>
            <person name="Kim D."/>
            <person name="Kim S."/>
            <person name="Ryu S."/>
            <person name="Song J.Y."/>
            <person name="Lee S.K."/>
        </authorList>
    </citation>
    <scope>NUCLEOTIDE SEQUENCE [LARGE SCALE GENOMIC DNA]</scope>
    <source>
        <tissue evidence="2">Muscle</tissue>
    </source>
</reference>
<evidence type="ECO:0000313" key="2">
    <source>
        <dbReference type="EMBL" id="TNN82706.1"/>
    </source>
</evidence>
<feature type="region of interest" description="Disordered" evidence="1">
    <location>
        <begin position="107"/>
        <end position="191"/>
    </location>
</feature>
<protein>
    <submittedName>
        <fullName evidence="2">Uncharacterized protein</fullName>
    </submittedName>
</protein>
<dbReference type="AlphaFoldDB" id="A0A4Z2IXV4"/>
<feature type="compositionally biased region" description="Polar residues" evidence="1">
    <location>
        <begin position="110"/>
        <end position="123"/>
    </location>
</feature>
<proteinExistence type="predicted"/>
<organism evidence="2 3">
    <name type="scientific">Liparis tanakae</name>
    <name type="common">Tanaka's snailfish</name>
    <dbReference type="NCBI Taxonomy" id="230148"/>
    <lineage>
        <taxon>Eukaryota</taxon>
        <taxon>Metazoa</taxon>
        <taxon>Chordata</taxon>
        <taxon>Craniata</taxon>
        <taxon>Vertebrata</taxon>
        <taxon>Euteleostomi</taxon>
        <taxon>Actinopterygii</taxon>
        <taxon>Neopterygii</taxon>
        <taxon>Teleostei</taxon>
        <taxon>Neoteleostei</taxon>
        <taxon>Acanthomorphata</taxon>
        <taxon>Eupercaria</taxon>
        <taxon>Perciformes</taxon>
        <taxon>Cottioidei</taxon>
        <taxon>Cottales</taxon>
        <taxon>Liparidae</taxon>
        <taxon>Liparis</taxon>
    </lineage>
</organism>
<feature type="compositionally biased region" description="Polar residues" evidence="1">
    <location>
        <begin position="155"/>
        <end position="170"/>
    </location>
</feature>
<evidence type="ECO:0000256" key="1">
    <source>
        <dbReference type="SAM" id="MobiDB-lite"/>
    </source>
</evidence>
<dbReference type="Proteomes" id="UP000314294">
    <property type="component" value="Unassembled WGS sequence"/>
</dbReference>
<dbReference type="EMBL" id="SRLO01000037">
    <property type="protein sequence ID" value="TNN82706.1"/>
    <property type="molecule type" value="Genomic_DNA"/>
</dbReference>